<reference evidence="1" key="1">
    <citation type="submission" date="2018-07" db="EMBL/GenBank/DDBJ databases">
        <title>Genome assembly of strain Ka43.</title>
        <authorList>
            <person name="Kukolya J."/>
            <person name="Nagy I."/>
            <person name="Horvath B."/>
            <person name="Toth A."/>
        </authorList>
    </citation>
    <scope>NUCLEOTIDE SEQUENCE</scope>
    <source>
        <strain evidence="1">KB43</strain>
    </source>
</reference>
<gene>
    <name evidence="1" type="ORF">C4F51_03230</name>
</gene>
<dbReference type="Proteomes" id="UP000652567">
    <property type="component" value="Unassembled WGS sequence"/>
</dbReference>
<protein>
    <submittedName>
        <fullName evidence="1">Uncharacterized protein</fullName>
    </submittedName>
</protein>
<evidence type="ECO:0000313" key="1">
    <source>
        <dbReference type="EMBL" id="MBE8716195.1"/>
    </source>
</evidence>
<dbReference type="EMBL" id="PRDL01000001">
    <property type="protein sequence ID" value="MBE8716195.1"/>
    <property type="molecule type" value="Genomic_DNA"/>
</dbReference>
<proteinExistence type="predicted"/>
<organism evidence="1 2">
    <name type="scientific">Cellvibrio polysaccharolyticus</name>
    <dbReference type="NCBI Taxonomy" id="2082724"/>
    <lineage>
        <taxon>Bacteria</taxon>
        <taxon>Pseudomonadati</taxon>
        <taxon>Pseudomonadota</taxon>
        <taxon>Gammaproteobacteria</taxon>
        <taxon>Cellvibrionales</taxon>
        <taxon>Cellvibrionaceae</taxon>
        <taxon>Cellvibrio</taxon>
    </lineage>
</organism>
<comment type="caution">
    <text evidence="1">The sequence shown here is derived from an EMBL/GenBank/DDBJ whole genome shotgun (WGS) entry which is preliminary data.</text>
</comment>
<dbReference type="RefSeq" id="WP_193907085.1">
    <property type="nucleotide sequence ID" value="NZ_PRDL01000001.1"/>
</dbReference>
<dbReference type="AlphaFoldDB" id="A0A928V2X2"/>
<evidence type="ECO:0000313" key="2">
    <source>
        <dbReference type="Proteomes" id="UP000652567"/>
    </source>
</evidence>
<accession>A0A928V2X2</accession>
<name>A0A928V2X2_9GAMM</name>
<sequence>MRILIGGGEQAIRRYSGCNPLMAARIGTPVILIGPAFKTPAEVARIYRVSKVTANERLRQILQNVTNTMQIFRHLLMPGLLVGIKNVQYARLNFR</sequence>
<keyword evidence="2" id="KW-1185">Reference proteome</keyword>